<dbReference type="Pfam" id="PF00196">
    <property type="entry name" value="GerE"/>
    <property type="match status" value="1"/>
</dbReference>
<dbReference type="GO" id="GO:0003677">
    <property type="term" value="F:DNA binding"/>
    <property type="evidence" value="ECO:0007669"/>
    <property type="project" value="UniProtKB-KW"/>
</dbReference>
<keyword evidence="1" id="KW-0238">DNA-binding</keyword>
<dbReference type="InterPro" id="IPR036388">
    <property type="entry name" value="WH-like_DNA-bd_sf"/>
</dbReference>
<reference evidence="3 4" key="2">
    <citation type="submission" date="2019-09" db="EMBL/GenBank/DDBJ databases">
        <title>Mesorhizobium sp. MaA-C15 isolated from Microcystis aeruginosa.</title>
        <authorList>
            <person name="Jeong S.E."/>
            <person name="Jin H.M."/>
            <person name="Jeon C.O."/>
        </authorList>
    </citation>
    <scope>NUCLEOTIDE SEQUENCE [LARGE SCALE GENOMIC DNA]</scope>
    <source>
        <strain evidence="3 4">MaA-C15</strain>
    </source>
</reference>
<feature type="domain" description="HTH luxR-type" evidence="2">
    <location>
        <begin position="317"/>
        <end position="382"/>
    </location>
</feature>
<dbReference type="SMART" id="SM00421">
    <property type="entry name" value="HTH_LUXR"/>
    <property type="match status" value="1"/>
</dbReference>
<evidence type="ECO:0000313" key="4">
    <source>
        <dbReference type="Proteomes" id="UP000323258"/>
    </source>
</evidence>
<organism evidence="3 4">
    <name type="scientific">Neoaquamicrobium microcysteis</name>
    <dbReference type="NCBI Taxonomy" id="2682781"/>
    <lineage>
        <taxon>Bacteria</taxon>
        <taxon>Pseudomonadati</taxon>
        <taxon>Pseudomonadota</taxon>
        <taxon>Alphaproteobacteria</taxon>
        <taxon>Hyphomicrobiales</taxon>
        <taxon>Phyllobacteriaceae</taxon>
        <taxon>Neoaquamicrobium</taxon>
    </lineage>
</organism>
<evidence type="ECO:0000313" key="3">
    <source>
        <dbReference type="EMBL" id="TYR30308.1"/>
    </source>
</evidence>
<evidence type="ECO:0000256" key="1">
    <source>
        <dbReference type="ARBA" id="ARBA00023125"/>
    </source>
</evidence>
<dbReference type="PANTHER" id="PTHR43214">
    <property type="entry name" value="TWO-COMPONENT RESPONSE REGULATOR"/>
    <property type="match status" value="1"/>
</dbReference>
<dbReference type="CDD" id="cd06170">
    <property type="entry name" value="LuxR_C_like"/>
    <property type="match status" value="1"/>
</dbReference>
<evidence type="ECO:0000259" key="2">
    <source>
        <dbReference type="PROSITE" id="PS50043"/>
    </source>
</evidence>
<dbReference type="AlphaFoldDB" id="A0A5D4GPQ6"/>
<keyword evidence="4" id="KW-1185">Reference proteome</keyword>
<dbReference type="EMBL" id="VSZS01000067">
    <property type="protein sequence ID" value="TYR30308.1"/>
    <property type="molecule type" value="Genomic_DNA"/>
</dbReference>
<dbReference type="SUPFAM" id="SSF46894">
    <property type="entry name" value="C-terminal effector domain of the bipartite response regulators"/>
    <property type="match status" value="1"/>
</dbReference>
<dbReference type="PROSITE" id="PS50043">
    <property type="entry name" value="HTH_LUXR_2"/>
    <property type="match status" value="1"/>
</dbReference>
<accession>A0A5D4GPQ6</accession>
<name>A0A5D4GPQ6_9HYPH</name>
<proteinExistence type="predicted"/>
<protein>
    <submittedName>
        <fullName evidence="3">Helix-turn-helix transcriptional regulator</fullName>
    </submittedName>
</protein>
<dbReference type="PRINTS" id="PR00038">
    <property type="entry name" value="HTHLUXR"/>
</dbReference>
<dbReference type="InterPro" id="IPR039420">
    <property type="entry name" value="WalR-like"/>
</dbReference>
<dbReference type="Gene3D" id="1.10.10.10">
    <property type="entry name" value="Winged helix-like DNA-binding domain superfamily/Winged helix DNA-binding domain"/>
    <property type="match status" value="1"/>
</dbReference>
<dbReference type="InterPro" id="IPR016032">
    <property type="entry name" value="Sig_transdc_resp-reg_C-effctor"/>
</dbReference>
<gene>
    <name evidence="3" type="ORF">FY036_20740</name>
</gene>
<dbReference type="PANTHER" id="PTHR43214:SF43">
    <property type="entry name" value="TWO-COMPONENT RESPONSE REGULATOR"/>
    <property type="match status" value="1"/>
</dbReference>
<sequence length="403" mass="45179">MQDSRDINAIILSIYDAALEPARWPAILDRIAELADARGAFIFDIDTSHDAKPRVCATYHTTNYESSLIEAYLRAHNEQELKDQATFAASSREGDNVELVPDTVLAPSREEMMQRANAQTMASYGIHYRAGALLNKDHYYSDRFAVQFSKRAGPATGERLHLLHTFMPHIAKALNIGRHTSRLFNVRRAMLDVLDLLRIGICIVTSAGEVVMTNREFDRQLDEVGAFRVDHTKRLVASNETVRKQLATLYASASNHGKFGARPRKEAILHPLEEEGMGLCIEVSPLFMPEMLGDRGFKGFALFSLDASQSYNIDTSFLAQAFSLTRSEEAILSMLAEGLTNAQISERRDRSLETVSSQVKTLLAKTMSHNRTQLIRLATEFNPRIFIDPNIPHSGDEEKLPLK</sequence>
<dbReference type="GO" id="GO:0006355">
    <property type="term" value="P:regulation of DNA-templated transcription"/>
    <property type="evidence" value="ECO:0007669"/>
    <property type="project" value="InterPro"/>
</dbReference>
<dbReference type="Proteomes" id="UP000323258">
    <property type="component" value="Unassembled WGS sequence"/>
</dbReference>
<dbReference type="InterPro" id="IPR000792">
    <property type="entry name" value="Tscrpt_reg_LuxR_C"/>
</dbReference>
<dbReference type="RefSeq" id="WP_148916663.1">
    <property type="nucleotide sequence ID" value="NZ_VSZS01000067.1"/>
</dbReference>
<dbReference type="OrthoDB" id="4457864at2"/>
<comment type="caution">
    <text evidence="3">The sequence shown here is derived from an EMBL/GenBank/DDBJ whole genome shotgun (WGS) entry which is preliminary data.</text>
</comment>
<reference evidence="3 4" key="1">
    <citation type="submission" date="2019-08" db="EMBL/GenBank/DDBJ databases">
        <authorList>
            <person name="Seo Y.L."/>
        </authorList>
    </citation>
    <scope>NUCLEOTIDE SEQUENCE [LARGE SCALE GENOMIC DNA]</scope>
    <source>
        <strain evidence="3 4">MaA-C15</strain>
    </source>
</reference>